<evidence type="ECO:0000256" key="3">
    <source>
        <dbReference type="SAM" id="MobiDB-lite"/>
    </source>
</evidence>
<dbReference type="Pfam" id="PF00082">
    <property type="entry name" value="Peptidase_S8"/>
    <property type="match status" value="1"/>
</dbReference>
<keyword evidence="6" id="KW-1185">Reference proteome</keyword>
<sequence length="1019" mass="112933">MAPHPDNGIIIPDDKEPLDFAHAALGRMSMLAADIGFREKSATAGCLAAELWIAKKAIESVEAAHSEKLERRSFKLMRQLERICCWPNPPAYGRQSILRNLVQPVTRRDAQQAESRACVGLVKFLHGPDFIKQEWFKQLERFSNVSQNRPAMNDGRARQATDAAPDEHPREVNAMLYNVLRDHATCTCLDTQRSGRKYGRHAARLKLKAGIVRLSDSFGFDMLIQSWPAARGHWQDLQLRVKTKSKKNVRYHGDAHGDPTKVCDGELSRPLELGSLCDLVNIRLESRLNLQVQNSQLYQLYEGIPIQQRIGSDPSVPLRRVLETYRLSNKMKLSASKSSRGESLYASNPYFVVAFDTADTGFQEYCESYSVIFRYPRIIALCVVLLEVMRGRAFDLAEFDTAEASINAKWDLASRTVQDSSQWINFEYTDFRSSLQKCLASKTFDQASKRTGSGWNDLKHDLEERRKILYDVLVEPLHRLVGFLGFENALNQIEPMIPSEPRCARPQLPNVPRNPAHNTVAEDKVVWAAIDWIERIGQLSGLICDPVKLSLHKTPVRPVRVAVLDSGYDEDSTFFQTPLRSRQVKGWKDFAGESADPVDENGHGTHTVALVMKLAPTADIYVARIARDREYINEASQAICQAIKWATEVCDVDIISMSFGFESEIPEISIAIREAELAKRDNLLFFAAASNSGGNRREMFPASHDAVISVRQTNANGSFADTNPPADPHGPAVFGTLGSNVPSAWLSNVDGEVAKSGSSVATAVLSSLAHASANPAVETVIEHDHELSQGRGRSVRAGLWAHFLQTVGVGADARRDADVSAEYQIDRLETRYLRDDDGGDPLAAEKGLRARLDEPRVRAVMKARVLGRRVPVYMISGLKIARGLRVRRETRRTVGGGVSGDVPVAPDGVLAGVGGEFGAERRDEQTSSFRGGEEDVIFAYELSVIRLRGRKDRETVEVDILEHAAALLHEEDKPKENEENTEITVGAADVEGIMESGVEVKATKVQDKKGDVVVCAAVP</sequence>
<keyword evidence="2" id="KW-0720">Serine protease</keyword>
<accession>A0ABR1VJM1</accession>
<dbReference type="Gene3D" id="3.40.50.200">
    <property type="entry name" value="Peptidase S8/S53 domain"/>
    <property type="match status" value="1"/>
</dbReference>
<comment type="caution">
    <text evidence="5">The sequence shown here is derived from an EMBL/GenBank/DDBJ whole genome shotgun (WGS) entry which is preliminary data.</text>
</comment>
<dbReference type="InterPro" id="IPR000209">
    <property type="entry name" value="Peptidase_S8/S53_dom"/>
</dbReference>
<keyword evidence="2" id="KW-0378">Hydrolase</keyword>
<feature type="compositionally biased region" description="Basic and acidic residues" evidence="3">
    <location>
        <begin position="155"/>
        <end position="168"/>
    </location>
</feature>
<feature type="active site" description="Charge relay system" evidence="2">
    <location>
        <position position="565"/>
    </location>
</feature>
<dbReference type="RefSeq" id="XP_066665247.1">
    <property type="nucleotide sequence ID" value="XM_066815957.1"/>
</dbReference>
<comment type="similarity">
    <text evidence="1 2">Belongs to the peptidase S8 family.</text>
</comment>
<evidence type="ECO:0000313" key="6">
    <source>
        <dbReference type="Proteomes" id="UP001433268"/>
    </source>
</evidence>
<evidence type="ECO:0000259" key="4">
    <source>
        <dbReference type="Pfam" id="PF00082"/>
    </source>
</evidence>
<feature type="region of interest" description="Disordered" evidence="3">
    <location>
        <begin position="148"/>
        <end position="168"/>
    </location>
</feature>
<name>A0ABR1VJM1_9PEZI</name>
<feature type="active site" description="Charge relay system" evidence="2">
    <location>
        <position position="603"/>
    </location>
</feature>
<reference evidence="5 6" key="1">
    <citation type="submission" date="2023-01" db="EMBL/GenBank/DDBJ databases">
        <title>Analysis of 21 Apiospora genomes using comparative genomics revels a genus with tremendous synthesis potential of carbohydrate active enzymes and secondary metabolites.</title>
        <authorList>
            <person name="Sorensen T."/>
        </authorList>
    </citation>
    <scope>NUCLEOTIDE SEQUENCE [LARGE SCALE GENOMIC DNA]</scope>
    <source>
        <strain evidence="5 6">CBS 114990</strain>
    </source>
</reference>
<dbReference type="InterPro" id="IPR051048">
    <property type="entry name" value="Peptidase_S8/S53_subtilisin"/>
</dbReference>
<keyword evidence="2" id="KW-0645">Protease</keyword>
<gene>
    <name evidence="5" type="ORF">PG997_011642</name>
</gene>
<dbReference type="PANTHER" id="PTHR43399:SF4">
    <property type="entry name" value="CELL WALL-ASSOCIATED PROTEASE"/>
    <property type="match status" value="1"/>
</dbReference>
<evidence type="ECO:0000256" key="2">
    <source>
        <dbReference type="PROSITE-ProRule" id="PRU01240"/>
    </source>
</evidence>
<evidence type="ECO:0000313" key="5">
    <source>
        <dbReference type="EMBL" id="KAK8071439.1"/>
    </source>
</evidence>
<dbReference type="PROSITE" id="PS51892">
    <property type="entry name" value="SUBTILASE"/>
    <property type="match status" value="1"/>
</dbReference>
<evidence type="ECO:0000256" key="1">
    <source>
        <dbReference type="ARBA" id="ARBA00011073"/>
    </source>
</evidence>
<feature type="domain" description="Peptidase S8/S53" evidence="4">
    <location>
        <begin position="559"/>
        <end position="721"/>
    </location>
</feature>
<dbReference type="Proteomes" id="UP001433268">
    <property type="component" value="Unassembled WGS sequence"/>
</dbReference>
<dbReference type="PANTHER" id="PTHR43399">
    <property type="entry name" value="SUBTILISIN-RELATED"/>
    <property type="match status" value="1"/>
</dbReference>
<protein>
    <submittedName>
        <fullName evidence="5">Subtilisin-like protein</fullName>
    </submittedName>
</protein>
<feature type="active site" description="Charge relay system" evidence="2">
    <location>
        <position position="759"/>
    </location>
</feature>
<proteinExistence type="inferred from homology"/>
<organism evidence="5 6">
    <name type="scientific">Apiospora hydei</name>
    <dbReference type="NCBI Taxonomy" id="1337664"/>
    <lineage>
        <taxon>Eukaryota</taxon>
        <taxon>Fungi</taxon>
        <taxon>Dikarya</taxon>
        <taxon>Ascomycota</taxon>
        <taxon>Pezizomycotina</taxon>
        <taxon>Sordariomycetes</taxon>
        <taxon>Xylariomycetidae</taxon>
        <taxon>Amphisphaeriales</taxon>
        <taxon>Apiosporaceae</taxon>
        <taxon>Apiospora</taxon>
    </lineage>
</organism>
<dbReference type="GeneID" id="92049017"/>
<dbReference type="InterPro" id="IPR036852">
    <property type="entry name" value="Peptidase_S8/S53_dom_sf"/>
</dbReference>
<dbReference type="EMBL" id="JAQQWN010000008">
    <property type="protein sequence ID" value="KAK8071439.1"/>
    <property type="molecule type" value="Genomic_DNA"/>
</dbReference>
<dbReference type="SUPFAM" id="SSF52743">
    <property type="entry name" value="Subtilisin-like"/>
    <property type="match status" value="1"/>
</dbReference>